<evidence type="ECO:0000259" key="4">
    <source>
        <dbReference type="Pfam" id="PF20041"/>
    </source>
</evidence>
<dbReference type="RefSeq" id="WP_247814672.1">
    <property type="nucleotide sequence ID" value="NZ_CP095855.1"/>
</dbReference>
<feature type="chain" id="PRO_5046997323" evidence="2">
    <location>
        <begin position="22"/>
        <end position="1394"/>
    </location>
</feature>
<dbReference type="InterPro" id="IPR022385">
    <property type="entry name" value="Rhs_assc_core"/>
</dbReference>
<evidence type="ECO:0000256" key="1">
    <source>
        <dbReference type="SAM" id="MobiDB-lite"/>
    </source>
</evidence>
<feature type="domain" description="DUF6443" evidence="4">
    <location>
        <begin position="65"/>
        <end position="198"/>
    </location>
</feature>
<gene>
    <name evidence="5" type="ORF">MYF79_14420</name>
</gene>
<name>A0ABY4I8S0_CHIFI</name>
<evidence type="ECO:0000256" key="2">
    <source>
        <dbReference type="SAM" id="SignalP"/>
    </source>
</evidence>
<feature type="region of interest" description="Disordered" evidence="1">
    <location>
        <begin position="913"/>
        <end position="934"/>
    </location>
</feature>
<dbReference type="PANTHER" id="PTHR32305:SF15">
    <property type="entry name" value="PROTEIN RHSA-RELATED"/>
    <property type="match status" value="1"/>
</dbReference>
<evidence type="ECO:0000313" key="5">
    <source>
        <dbReference type="EMBL" id="UPK72484.1"/>
    </source>
</evidence>
<reference evidence="5 6" key="1">
    <citation type="submission" date="2022-04" db="EMBL/GenBank/DDBJ databases">
        <title>The arsenic-methylating capacity of Chitinophaga filiformis YT5 during chitin decomposition.</title>
        <authorList>
            <person name="Chen G."/>
            <person name="Liang Y."/>
        </authorList>
    </citation>
    <scope>NUCLEOTIDE SEQUENCE [LARGE SCALE GENOMIC DNA]</scope>
    <source>
        <strain evidence="5 6">YT5</strain>
    </source>
</reference>
<feature type="domain" description="Deoxyribonuclease NucA/NucB" evidence="3">
    <location>
        <begin position="1250"/>
        <end position="1337"/>
    </location>
</feature>
<dbReference type="Gene3D" id="2.180.10.10">
    <property type="entry name" value="RHS repeat-associated core"/>
    <property type="match status" value="2"/>
</dbReference>
<keyword evidence="6" id="KW-1185">Reference proteome</keyword>
<dbReference type="Pfam" id="PF20041">
    <property type="entry name" value="DUF6443"/>
    <property type="match status" value="1"/>
</dbReference>
<proteinExistence type="predicted"/>
<dbReference type="InterPro" id="IPR045619">
    <property type="entry name" value="DUF6443"/>
</dbReference>
<dbReference type="Proteomes" id="UP000830198">
    <property type="component" value="Chromosome"/>
</dbReference>
<evidence type="ECO:0000313" key="6">
    <source>
        <dbReference type="Proteomes" id="UP000830198"/>
    </source>
</evidence>
<dbReference type="InterPro" id="IPR050708">
    <property type="entry name" value="T6SS_VgrG/RHS"/>
</dbReference>
<keyword evidence="2" id="KW-0732">Signal</keyword>
<dbReference type="EMBL" id="CP095855">
    <property type="protein sequence ID" value="UPK72484.1"/>
    <property type="molecule type" value="Genomic_DNA"/>
</dbReference>
<evidence type="ECO:0000259" key="3">
    <source>
        <dbReference type="Pfam" id="PF14040"/>
    </source>
</evidence>
<feature type="signal peptide" evidence="2">
    <location>
        <begin position="1"/>
        <end position="21"/>
    </location>
</feature>
<dbReference type="Pfam" id="PF14040">
    <property type="entry name" value="DNase_NucA_NucB"/>
    <property type="match status" value="1"/>
</dbReference>
<organism evidence="5 6">
    <name type="scientific">Chitinophaga filiformis</name>
    <name type="common">Myxococcus filiformis</name>
    <name type="synonym">Flexibacter filiformis</name>
    <dbReference type="NCBI Taxonomy" id="104663"/>
    <lineage>
        <taxon>Bacteria</taxon>
        <taxon>Pseudomonadati</taxon>
        <taxon>Bacteroidota</taxon>
        <taxon>Chitinophagia</taxon>
        <taxon>Chitinophagales</taxon>
        <taxon>Chitinophagaceae</taxon>
        <taxon>Chitinophaga</taxon>
    </lineage>
</organism>
<accession>A0ABY4I8S0</accession>
<protein>
    <submittedName>
        <fullName evidence="5">DUF6443 domain-containing protein</fullName>
    </submittedName>
</protein>
<dbReference type="InterPro" id="IPR029476">
    <property type="entry name" value="DNase_NucA_NucB"/>
</dbReference>
<sequence length="1394" mass="155157">MIKKVMLQVLLFTMYALVIQAQNIPKQKFRPAATPATIPAAYTNTWVNYIRAWEPNVPSNDTAYLKSPSRTGAEVRQLTEYYDGLGRLIQRVEKAITPTGKDFVSPYVYDQYGQEVYKYLPYAPKTGNTSDGKFKTDPFNGQSAFYKDTVLNPAAAGESIYYGRIQYEAAPDGRPVKVFAQGNNWALEGGNRPQETRYQFNTVADSVRQYSVSGITGTPTSGGFYAAGTLHKETTINEEGMQAIEFTDKMGRSILKKIQNSYAPGTGHVGWNCTYQIYNTNGKLAFILSPKLIDIIKSHWTVTPYLIAELGYMYRYDQRERVIVEKTPGADSLEMVYDKRDRLVITRTGNLATMGMAKAILYDSLNRITGESLFYTGSTREYLQALMDTSSVANPAISVPFLTPEVMVPQHYIFYDNYNFTGVTAYATADLSNTRVGSNPYAEGMPAAPSTKTKGLITGRRVWDSSKNRWLTTTIYYNDRQRDIQTIEDNYGGGRDITNKVYDFSGKILATYLKHNNPQSTITPQTTVHTLYHYDDGGRLDSLIVTLNDNAALKRTLSVMSYNELGQLLTERLNPGAATQLETLSYDYNIRKWLRAVNKGYVNTVGSTSNWFGMELSYDLGFDSSEYSGNIAGIKFKGRGDGLARANGYSYDPCQRLTAAYYSQQNNGSTNWTQNLMDFSVSGLSYDNNGNIQAMKQRGMDGMVKKTIDSLEYGYVPYSNRLYYVTDKVNDPSSKLGDFTEIFNTIFQDYWFDRNGNMAKDKNKDIDTVIYDHNNLPVYYKVKGHGDVYLVRGGDGKQLAKVITDTSNTYRTVVTQYANGFIYLNGNADPNQPGYDTLQSIAHERGRIRAIYKSNQPVQFAFDYFIKNHTGGIEMVLGTRSDTALYAATMETAASAAENALFANIDATRSTKPVSYPTDNTTNPNDYVAKTGTNGQKTGPSLVLRVMAGDSITITSKAFYQSASANTAVNTAQDMVSSFLNAMSGVSLAEGIHQATGSNSPLTGFDGSIYSSVKNLDPNQNQATQPKAYLNFVLFDDQFNLVNENSGVRQVQGSTGQLINLVVNKMVVKKTGFLYVYESNESAVDVYFDNLIVTHNAGPLLEEHHYYPFGLEMAGISAKALKKSYISNNYLFQGKKFETGEFGDGWSANLYDFGARLYDPQIGRFHSPDPHGYKYAWISPYNFAFDNPVSFTDPDGRDAKPIEGGVKFTGIDAIAFYKKLRKALASGNKVAIHYVYESKTKNIYQNTINAMTKGHPMLLTYAARSKRDKEKVRDQALKPFQGQEQLAGYSRDEYPYAMTEEGGAGSEVMSVPIEEQQTQAGELGGLVTRNKLKKGDLIFVIPIGNGSDPATETKVKNVVFPLLKILINALQRFAPPIISPIITPEPSLFKPEII</sequence>
<dbReference type="NCBIfam" id="TIGR03696">
    <property type="entry name" value="Rhs_assc_core"/>
    <property type="match status" value="1"/>
</dbReference>
<dbReference type="PANTHER" id="PTHR32305">
    <property type="match status" value="1"/>
</dbReference>